<accession>A0A2P5AHZ4</accession>
<name>A0A2P5AHZ4_PARAD</name>
<comment type="caution">
    <text evidence="1">The sequence shown here is derived from an EMBL/GenBank/DDBJ whole genome shotgun (WGS) entry which is preliminary data.</text>
</comment>
<protein>
    <recommendedName>
        <fullName evidence="3">Retrotransposon Copia-like N-terminal domain-containing protein</fullName>
    </recommendedName>
</protein>
<gene>
    <name evidence="1" type="ORF">PanWU01x14_330580</name>
</gene>
<evidence type="ECO:0008006" key="3">
    <source>
        <dbReference type="Google" id="ProtNLM"/>
    </source>
</evidence>
<evidence type="ECO:0000313" key="1">
    <source>
        <dbReference type="EMBL" id="PON36169.1"/>
    </source>
</evidence>
<dbReference type="Proteomes" id="UP000237105">
    <property type="component" value="Unassembled WGS sequence"/>
</dbReference>
<dbReference type="PANTHER" id="PTHR47481">
    <property type="match status" value="1"/>
</dbReference>
<dbReference type="AlphaFoldDB" id="A0A2P5AHZ4"/>
<evidence type="ECO:0000313" key="2">
    <source>
        <dbReference type="Proteomes" id="UP000237105"/>
    </source>
</evidence>
<reference evidence="2" key="1">
    <citation type="submission" date="2016-06" db="EMBL/GenBank/DDBJ databases">
        <title>Parallel loss of symbiosis genes in relatives of nitrogen-fixing non-legume Parasponia.</title>
        <authorList>
            <person name="Van Velzen R."/>
            <person name="Holmer R."/>
            <person name="Bu F."/>
            <person name="Rutten L."/>
            <person name="Van Zeijl A."/>
            <person name="Liu W."/>
            <person name="Santuari L."/>
            <person name="Cao Q."/>
            <person name="Sharma T."/>
            <person name="Shen D."/>
            <person name="Roswanjaya Y."/>
            <person name="Wardhani T."/>
            <person name="Kalhor M.S."/>
            <person name="Jansen J."/>
            <person name="Van den Hoogen J."/>
            <person name="Gungor B."/>
            <person name="Hartog M."/>
            <person name="Hontelez J."/>
            <person name="Verver J."/>
            <person name="Yang W.-C."/>
            <person name="Schijlen E."/>
            <person name="Repin R."/>
            <person name="Schilthuizen M."/>
            <person name="Schranz E."/>
            <person name="Heidstra R."/>
            <person name="Miyata K."/>
            <person name="Fedorova E."/>
            <person name="Kohlen W."/>
            <person name="Bisseling T."/>
            <person name="Smit S."/>
            <person name="Geurts R."/>
        </authorList>
    </citation>
    <scope>NUCLEOTIDE SEQUENCE [LARGE SCALE GENOMIC DNA]</scope>
    <source>
        <strain evidence="2">cv. WU1-14</strain>
    </source>
</reference>
<keyword evidence="2" id="KW-1185">Reference proteome</keyword>
<dbReference type="OrthoDB" id="1166629at2759"/>
<sequence>MATPSNIQYPYPSTLNIGNFVSLKLTQNNYLMWKTQINGLTESQDMGGFLDRSYLKLKEFISKNTAGNDDSAAREFDINLEYILWRRSDRLIRGWIIGTLSDELFELAIGLETSSEVCTSLADYCAV</sequence>
<proteinExistence type="predicted"/>
<dbReference type="EMBL" id="JXTB01000581">
    <property type="protein sequence ID" value="PON36169.1"/>
    <property type="molecule type" value="Genomic_DNA"/>
</dbReference>
<organism evidence="1 2">
    <name type="scientific">Parasponia andersonii</name>
    <name type="common">Sponia andersonii</name>
    <dbReference type="NCBI Taxonomy" id="3476"/>
    <lineage>
        <taxon>Eukaryota</taxon>
        <taxon>Viridiplantae</taxon>
        <taxon>Streptophyta</taxon>
        <taxon>Embryophyta</taxon>
        <taxon>Tracheophyta</taxon>
        <taxon>Spermatophyta</taxon>
        <taxon>Magnoliopsida</taxon>
        <taxon>eudicotyledons</taxon>
        <taxon>Gunneridae</taxon>
        <taxon>Pentapetalae</taxon>
        <taxon>rosids</taxon>
        <taxon>fabids</taxon>
        <taxon>Rosales</taxon>
        <taxon>Cannabaceae</taxon>
        <taxon>Parasponia</taxon>
    </lineage>
</organism>
<dbReference type="PANTHER" id="PTHR47481:SF2">
    <property type="entry name" value="RETROTRANSPOSON GAG DOMAIN-CONTAINING PROTEIN"/>
    <property type="match status" value="1"/>
</dbReference>